<dbReference type="InterPro" id="IPR004273">
    <property type="entry name" value="Dynein_heavy_D6_P-loop"/>
</dbReference>
<dbReference type="GO" id="GO:0007018">
    <property type="term" value="P:microtubule-based movement"/>
    <property type="evidence" value="ECO:0007669"/>
    <property type="project" value="InterPro"/>
</dbReference>
<dbReference type="InterPro" id="IPR027417">
    <property type="entry name" value="P-loop_NTPase"/>
</dbReference>
<evidence type="ECO:0000256" key="3">
    <source>
        <dbReference type="ARBA" id="ARBA00022490"/>
    </source>
</evidence>
<dbReference type="Pfam" id="PF08385">
    <property type="entry name" value="DHC_N1"/>
    <property type="match status" value="1"/>
</dbReference>
<dbReference type="GO" id="GO:0097729">
    <property type="term" value="C:9+2 motile cilium"/>
    <property type="evidence" value="ECO:0007669"/>
    <property type="project" value="UniProtKB-ARBA"/>
</dbReference>
<evidence type="ECO:0000313" key="15">
    <source>
        <dbReference type="EnsemblMetazoa" id="PPAI010882-PA"/>
    </source>
</evidence>
<dbReference type="Pfam" id="PF12780">
    <property type="entry name" value="AAA_8"/>
    <property type="match status" value="1"/>
</dbReference>
<keyword evidence="16" id="KW-1185">Reference proteome</keyword>
<dbReference type="Pfam" id="PF17857">
    <property type="entry name" value="AAA_lid_1"/>
    <property type="match status" value="1"/>
</dbReference>
<dbReference type="SMART" id="SM00382">
    <property type="entry name" value="AAA"/>
    <property type="match status" value="3"/>
</dbReference>
<name>A0A1B0EZF5_PHLPP</name>
<dbReference type="Gene3D" id="1.20.58.1120">
    <property type="match status" value="1"/>
</dbReference>
<evidence type="ECO:0000256" key="8">
    <source>
        <dbReference type="ARBA" id="ARBA00023017"/>
    </source>
</evidence>
<dbReference type="FunFam" id="1.10.287.2620:FF:000001">
    <property type="entry name" value="Cytoplasmic dynein heavy chain 1"/>
    <property type="match status" value="1"/>
</dbReference>
<dbReference type="GO" id="GO:0005858">
    <property type="term" value="C:axonemal dynein complex"/>
    <property type="evidence" value="ECO:0007669"/>
    <property type="project" value="TreeGrafter"/>
</dbReference>
<dbReference type="Pfam" id="PF17852">
    <property type="entry name" value="Dynein_AAA_lid"/>
    <property type="match status" value="1"/>
</dbReference>
<dbReference type="Gene3D" id="6.10.140.1060">
    <property type="match status" value="1"/>
</dbReference>
<evidence type="ECO:0000256" key="2">
    <source>
        <dbReference type="ARBA" id="ARBA00008887"/>
    </source>
</evidence>
<evidence type="ECO:0000313" key="16">
    <source>
        <dbReference type="Proteomes" id="UP000092462"/>
    </source>
</evidence>
<dbReference type="Pfam" id="PF12781">
    <property type="entry name" value="AAA_9"/>
    <property type="match status" value="1"/>
</dbReference>
<keyword evidence="8" id="KW-0243">Dynein</keyword>
<dbReference type="Pfam" id="PF12775">
    <property type="entry name" value="AAA_7"/>
    <property type="match status" value="1"/>
</dbReference>
<dbReference type="InterPro" id="IPR035699">
    <property type="entry name" value="AAA_6"/>
</dbReference>
<dbReference type="FunFam" id="1.20.140.100:FF:000003">
    <property type="entry name" value="Dynein, axonemal, heavy chain 5"/>
    <property type="match status" value="1"/>
</dbReference>
<dbReference type="InterPro" id="IPR041228">
    <property type="entry name" value="Dynein_C"/>
</dbReference>
<dbReference type="InterPro" id="IPR041658">
    <property type="entry name" value="AAA_lid_11"/>
</dbReference>
<dbReference type="Gene3D" id="1.10.472.130">
    <property type="match status" value="1"/>
</dbReference>
<dbReference type="InterPro" id="IPR042222">
    <property type="entry name" value="Dynein_2_N"/>
</dbReference>
<dbReference type="InterPro" id="IPR043157">
    <property type="entry name" value="Dynein_AAA1S"/>
</dbReference>
<dbReference type="Gene3D" id="1.20.920.30">
    <property type="match status" value="1"/>
</dbReference>
<feature type="domain" description="AAA+ ATPase" evidence="14">
    <location>
        <begin position="2189"/>
        <end position="2318"/>
    </location>
</feature>
<dbReference type="Gene3D" id="3.40.50.300">
    <property type="entry name" value="P-loop containing nucleotide triphosphate hydrolases"/>
    <property type="match status" value="5"/>
</dbReference>
<reference evidence="15" key="1">
    <citation type="submission" date="2022-08" db="UniProtKB">
        <authorList>
            <consortium name="EnsemblMetazoa"/>
        </authorList>
    </citation>
    <scope>IDENTIFICATION</scope>
    <source>
        <strain evidence="15">Israel</strain>
    </source>
</reference>
<dbReference type="GO" id="GO:0045505">
    <property type="term" value="F:dynein intermediate chain binding"/>
    <property type="evidence" value="ECO:0007669"/>
    <property type="project" value="InterPro"/>
</dbReference>
<dbReference type="EMBL" id="AJVK01001884">
    <property type="status" value="NOT_ANNOTATED_CDS"/>
    <property type="molecule type" value="Genomic_DNA"/>
</dbReference>
<dbReference type="FunFam" id="1.10.8.710:FF:000003">
    <property type="entry name" value="Dynein axonemal heavy chain 5"/>
    <property type="match status" value="1"/>
</dbReference>
<keyword evidence="6" id="KW-0547">Nucleotide-binding</keyword>
<dbReference type="Pfam" id="PF08393">
    <property type="entry name" value="DHC_N2"/>
    <property type="match status" value="1"/>
</dbReference>
<keyword evidence="13" id="KW-0966">Cell projection</keyword>
<evidence type="ECO:0000256" key="6">
    <source>
        <dbReference type="ARBA" id="ARBA00022741"/>
    </source>
</evidence>
<dbReference type="InterPro" id="IPR042228">
    <property type="entry name" value="Dynein_linker_3"/>
</dbReference>
<dbReference type="Pfam" id="PF03028">
    <property type="entry name" value="Dynein_heavy"/>
    <property type="match status" value="1"/>
</dbReference>
<comment type="similarity">
    <text evidence="2">Belongs to the dynein heavy chain family.</text>
</comment>
<dbReference type="Pfam" id="PF18199">
    <property type="entry name" value="Dynein_C"/>
    <property type="match status" value="1"/>
</dbReference>
<evidence type="ECO:0000256" key="13">
    <source>
        <dbReference type="ARBA" id="ARBA00023273"/>
    </source>
</evidence>
<dbReference type="Gene3D" id="1.10.8.1220">
    <property type="match status" value="1"/>
</dbReference>
<dbReference type="Gene3D" id="1.10.8.710">
    <property type="match status" value="1"/>
</dbReference>
<dbReference type="InterPro" id="IPR003593">
    <property type="entry name" value="AAA+_ATPase"/>
</dbReference>
<dbReference type="VEuPathDB" id="VectorBase:PPAPM1_002076"/>
<evidence type="ECO:0000256" key="4">
    <source>
        <dbReference type="ARBA" id="ARBA00022701"/>
    </source>
</evidence>
<dbReference type="FunFam" id="3.40.50.300:FF:000320">
    <property type="entry name" value="Dynein, axonemal, heavy chain 5"/>
    <property type="match status" value="1"/>
</dbReference>
<feature type="domain" description="AAA+ ATPase" evidence="14">
    <location>
        <begin position="2513"/>
        <end position="2681"/>
    </location>
</feature>
<evidence type="ECO:0000256" key="12">
    <source>
        <dbReference type="ARBA" id="ARBA00023212"/>
    </source>
</evidence>
<dbReference type="InterPro" id="IPR042219">
    <property type="entry name" value="AAA_lid_11_sf"/>
</dbReference>
<dbReference type="InterPro" id="IPR024743">
    <property type="entry name" value="Dynein_HC_stalk"/>
</dbReference>
<evidence type="ECO:0000259" key="14">
    <source>
        <dbReference type="SMART" id="SM00382"/>
    </source>
</evidence>
<sequence>MKRARTITPLHNIVFETVAEHFHIDPSIVLAGYLDSDQNVNLMSNFFAKHGILVIYFTYGIFPRAPEDSGRYNSLLEWQDAEKRSQRIIMSYNEPNNLDPSCVMIYRVNNEEEITIRNHENIIYSRFFKPLETGETLLTRFLDDFHGYLESDPLKSVENDIRSTQASLGSARGSLNKKFLNVVHDLRAIDDAIQKRTICEIDEELFNGFLIADIVIEETSNMPKKVAEIEEIFLKWLKQINTILVKCHQIYKDPPGASPLDELKHWRSVIIEYSFVEDEIKKKEFVNVEKCLTLAKSSLIKEWKKTKENLHISRTKADDKYTFLNSIAKFFHNLDEKSPWDILDQFRSLLIVIKNVNDMSLYYGKPKSICEFVKIFINQLVLACQNYIEGEDGSVWSQDKSKVCEKIRVSRHLLTTFEEKYNEIADWECSLQSIFHEKSYMMKKMLHIEEILNIMESFAVLHRIRMSSMEEYSKKMKSNFEEMVSATLSPFDCNNRDFEEQYQRFLKETKEVEMQISQMMIEKIKECRTSSSMLLILNQYKKFNLKALCIKQQYVEVVKKLEDEIMNLFDVYNKGYHSKESCPSKRIACLRSLLRSVEDPIANVLDYHSGKIAGPLIDCMLRFKYLKDIILIEEKDIYEKWKLKITEEVNAVLKDPVFIRDSTESEYSVNFNDKIYQAICESDKMLKMGFELPKISKILLNSKTNLLTNRDALLECVKKDRKLRRSIPLVFLDIMTPHLKKIDRMFIEGQTVLFWMSNYLPIFIADLNKVLDNVEHHVKQINDRIRIIEENLKDISEISLAVVPEVALTVDEIRKMNVDHLTSMKSVLSSKSNLIEKLVIDMIKKFCDLVDFPVLNSKNEPQFLIKTEAKDYSKDYSKDSDTTIRLPIDKYDWIDFADLPRKVILPSEEDEALLLYKEFDKIIFNVRFFHRSCMDVFNFFFDQFLTSLVNAFQSTLTFLRKYFIKRYEENEAIHPIIKADLIMNSYEFSLQPTVKEIEAGIHQILNNLIFFFNNIEPWGLMAKTNERKKMRLNEWERLYPTNVSPFIAERIDFAQIFGDFYLDLEKDVQILIEDLKNDYEYLWTLNKKEINNQIIQSKPSTIEVEKILDELSEAVVDIETQKTRTFDAIPLTISIEKAMDNILYEIWNWKKDLNEDILRGIKREVNNLDKSIQKHITTLKRPLKEIDDVHRVFDCLTIVRETDIEIVKQRDMASEILYLLKSHGYIVPEGDFDAIYKLDRSHSELMILEKEMRKQLLEISDRMEADLMQKTKDFEEEWEIFEEEYHNSGPLIPGIPGKVASDRLFLFSTRFDQIFKLYETIQSGEKLYGFPVSENKSVFVRKKELESLKKLYNLYNDIQNLDTKYRLTKWFEVNVEKLMEELKEIQTRFTRLPSSLKQWKAYEELKRKLTEMNDICPLIDLLRNEAMKDHHWNNLSKCLKIPLDINSDQFTLGTILEVPILEVRDEIEDIGIAALKEKEIEEKLRQIDETWTNMNFPVAEFKGRGNFLLKGTETQDLLAQLDDTLLVLNSLAANRYNEVFMKRTRLWIEKLTKTSSNLDMWLQVQNLWLYLEAVFMSGDISRQLPVEAKLFSNVDLNFSRIVYRALGIDKVVECCTHPDLQAVFPIIMIDLEHCLKSLSSYLEKKRRLFPRFFFISDAILIEILGESTDPKAIQLHLISLFDGISKVSFKEDTQDQIEAILSTNGEKVPLIKLVGCADSVEVWLGELLKEMQNTIKIIAADMARAVVEKKFNFVNEFEKYTGQMGIIGLQILWTERSELALRKSKYDSSIMKQTNIFFLELLNQLIDQTASELTPLDRIKYEAMITIHLHQRDIFQTLYSMKVTSSQNFEWQKQQRFYLIEETDVIAIKITNVNFNYQNEYLGVTDRLVITPLTDRCYITLAQAISLNMGGAPAGPAGTGKTETTKDMGKSLGKYVVVFNCSDQMDFRGLGQIFKGLSESGSWGCFDEFNRIELSVLSVAAQQIGILLNARKEGRQKFIFSDGESLKLNMEFGIFITMNPGYAGRQELPENLKVMFRSVAMMVPDRQIIIRVKLASCGFKENIILARKFFTLYKLCENQLSTQIHYDFGLRNILSVLRTLGVQKRSNVKESEQATLMRVLTDMNLSKLIAEDKPIFLSLIHDLFPNVKLYKSQYSDLQSSIKEYTKRENLVNAPDWNLKVQQLYETCLVRHGIMVMGETFTGKTTAMKALLEHFGNIGQKYQTMRMNPKSITSAQMFGRLDVATNEWTDGIFSILFRKISKVKDNEYFWLILDGPVDTLWIENLNSVLDDNKTLTLANGDRIVMSPNSKLIFEADNVDNASPATVSRLGMVYLSSSVLKWSDILKSWEGRTKKHIAKPAKKCFDESFKELLEFVTTKLSPKMKITENAYARQCTDILDCLIKSQSGILEEDVVQKLALYSMTWSLGALLDTNDRKKLQKYIQNHPASLPWPKVSDDQSIFDFFINDIGEWEHWKTNIADYVQPIGESLRFSQIIVPNVESIQMTYLLKLLWKEKKSVLLIGEQGTGKTITIQQLMRTFNPEEYTTKTLNFSSLTTPDMFQRTIEGNVDKRTGTTYGPPGHKKLTLFIDDLNMPMINEWGDQTTNEIVRQLMEFDGFYSLTRLGEFNKIHDLQFLAAMINPGGGQNDIPNRLKRQFTIFTCALPSENSIDRIFTEIAKGYFLPSRFTSEIVDFYPTLVKMTRKLWQITKDNLLPSPAKFHYVFNLRDISRIWQGILQIEPAECQTIENLLRLWLHETRRVMADRCIVIEDQQWFVNVQKDLCEEFVKTLSEETLDDDIYFVNFLRDIPEVDEGDSENIDNEALLEVPKVYEEVKNTDNCVKRIEIFMGQFNESVRGGKLNLVLFQDALKHLVIISRILNMERGNALLVGIGGFGKRSLTKLATFIAGYEFYNITLTTGYNTTNLLEDIKTAYKRAGLGNGVTFLFTDADAVDETFLDYLNNLLTSGEIPNLFSKEEYSDIANELSTALMKTGDPKAVYTLEKLVQIFMSSAKKNFHLVLCFSPVGTSLRAWTIKFPGLLSGCTIDWFQDWPESARLAVAQHFLKDFDIICDAKVKENLIKSITDIHGIVQGVADEYFERFRRKVYIIPKKFLNFLESYKEQYVKKKLQIETMSNRMKGGIQKLLDAADAIKILKVELLDKEKDIDQATAQADKALKLVEESTKVAEEARNKVMVIKTEAEVLVDEIEKDKEVAEKKLEDARPALEEAAQALLTIKPTDISTVRKLAKPPHLVTLIMDAVLIYFNEKIEKVSLDKEKKFLNASYKTSLKIMAGTKFLPRLLNFNKDRINGETMDLLVPYLRYKSYNFAAAKLACGNVAGLLSWTIAMTKYYAVNREVLPLKAALVIQEAKYRTASKELEKAETMLKETEHELAVIQEELNETMARKEVVMAEATDERIEQFKDEIQMLVGDIFYICGFLSYAGAFNEEFRSMVLNMLQKKLEEYQVPHQDTFNLVNYSVDRSVVSEWMLFGLPDDDFSIQNGILVTQSDKYPLLIDPQSQGVSWIEQMESKNGLIVLQQTMRNFQMKMENAIENGHVVLLKDVDEKIDPCLTNVLDKNLVKSGTTLKVVIVDKEVTWNENFRLYITTKMENPFYSPEISSITTIVDFTVTITGLENQLLGRVIRYEKAELEQERVKLIEDITKNVRTMEELEKNLLEKLSSIEGSILDDLTLLEMLNNSKATSIDIKKKLISAGKTEVKINSVREEYRSIATRGSILYFLISTLPEINHMYRTSLAQFLVIIDKSLVQAKPSTNLTTRLLSIINKMTINIFRYQSRGLYEKHRYTFALLMALKIDLQSGKVDPLEFGYFLKGGSAIDPSSVPKNLFKWLQDNVWLSIVELATLEKFSTILDDMVARENAWKGWYSKANPEKAVIPFKLNTGENLNNFHKLLLIKAFCPDRVLSQSQKYINESLGSDFLQPILISFNELCEESSAVTPLICLLSMGSDPTADITELARKHEVILYSVSMGQGQEILARKLYENVMSEEGGWLLIQNSHLALDYMNELFLELTEKEKHQNYPDNTRIWITSAEDEKYPINLLQISIKYSNDPPSGLKAGLKMTYGNLTQDMLDFSNSKYYIPLIYAISFMYTVVQERRKYGPIGWNIPYEFNSADWLSSCMFVQNHLQEVESRVSSLNWSAIRYMLSQVHFGGRVTDNMDKRLLTAFTQMWFENSIIQDDFQLRPGYPVIKLKTKEDYLDYFEKMDEADGPEICGLHRNIEINYNVMVVENILNTALAVQPKGAGGATRDGESRESQVTRQTKELLQKLPAQFDMHEVELRLVEMDILDPMAIFLRQEINSMQYLLGVIGKNLKDLLLAIDGMIVMSAALQDTMDTLYDGKIPMAWEKCSWPTTERLGFWFGDLLKRNEFLRSWCFNVSILSVSQQ</sequence>
<dbReference type="SUPFAM" id="SSF52540">
    <property type="entry name" value="P-loop containing nucleoside triphosphate hydrolases"/>
    <property type="match status" value="4"/>
</dbReference>
<dbReference type="Gene3D" id="1.10.287.2620">
    <property type="match status" value="1"/>
</dbReference>
<keyword evidence="7" id="KW-0067">ATP-binding</keyword>
<evidence type="ECO:0000256" key="1">
    <source>
        <dbReference type="ARBA" id="ARBA00004430"/>
    </source>
</evidence>
<dbReference type="InterPro" id="IPR013602">
    <property type="entry name" value="Dynein_heavy_linker"/>
</dbReference>
<dbReference type="InterPro" id="IPR041466">
    <property type="entry name" value="Dynein_AAA5_ext"/>
</dbReference>
<keyword evidence="5" id="KW-0677">Repeat</keyword>
<dbReference type="InterPro" id="IPR013594">
    <property type="entry name" value="Dynein_heavy_tail"/>
</dbReference>
<dbReference type="GO" id="GO:0008569">
    <property type="term" value="F:minus-end-directed microtubule motor activity"/>
    <property type="evidence" value="ECO:0007669"/>
    <property type="project" value="InterPro"/>
</dbReference>
<dbReference type="InterPro" id="IPR041589">
    <property type="entry name" value="DNAH3_AAA_lid_1"/>
</dbReference>
<dbReference type="FunFam" id="1.10.8.1220:FF:000001">
    <property type="entry name" value="Dynein axonemal heavy chain 5"/>
    <property type="match status" value="1"/>
</dbReference>
<keyword evidence="9" id="KW-0175">Coiled coil</keyword>
<evidence type="ECO:0000256" key="7">
    <source>
        <dbReference type="ARBA" id="ARBA00022840"/>
    </source>
</evidence>
<dbReference type="FunFam" id="1.20.920.30:FF:000004">
    <property type="entry name" value="Dynein axonemal heavy chain 5"/>
    <property type="match status" value="1"/>
</dbReference>
<dbReference type="FunFam" id="3.40.50.300:FF:000049">
    <property type="entry name" value="Dynein, axonemal, heavy chain 5"/>
    <property type="match status" value="1"/>
</dbReference>
<feature type="domain" description="AAA+ ATPase" evidence="14">
    <location>
        <begin position="1910"/>
        <end position="2046"/>
    </location>
</feature>
<dbReference type="Gene3D" id="1.10.8.720">
    <property type="entry name" value="Region D6 of dynein motor"/>
    <property type="match status" value="1"/>
</dbReference>
<evidence type="ECO:0000256" key="10">
    <source>
        <dbReference type="ARBA" id="ARBA00023069"/>
    </source>
</evidence>
<dbReference type="Gene3D" id="1.20.140.100">
    <property type="entry name" value="Dynein heavy chain, N-terminal domain 2"/>
    <property type="match status" value="1"/>
</dbReference>
<dbReference type="VEuPathDB" id="VectorBase:PPAI010882"/>
<keyword evidence="3" id="KW-0963">Cytoplasm</keyword>
<proteinExistence type="inferred from homology"/>
<dbReference type="InterPro" id="IPR024317">
    <property type="entry name" value="Dynein_heavy_chain_D4_dom"/>
</dbReference>
<evidence type="ECO:0000256" key="11">
    <source>
        <dbReference type="ARBA" id="ARBA00023175"/>
    </source>
</evidence>
<keyword evidence="4" id="KW-0493">Microtubule</keyword>
<accession>A0A1B0EZF5</accession>
<dbReference type="InterPro" id="IPR026983">
    <property type="entry name" value="DHC"/>
</dbReference>
<dbReference type="PANTHER" id="PTHR46532:SF4">
    <property type="entry name" value="AAA+ ATPASE DOMAIN-CONTAINING PROTEIN"/>
    <property type="match status" value="1"/>
</dbReference>
<dbReference type="Pfam" id="PF12774">
    <property type="entry name" value="AAA_6"/>
    <property type="match status" value="1"/>
</dbReference>
<comment type="subcellular location">
    <subcellularLocation>
        <location evidence="1">Cytoplasm</location>
        <location evidence="1">Cytoskeleton</location>
        <location evidence="1">Cilium axoneme</location>
    </subcellularLocation>
</comment>
<dbReference type="GO" id="GO:0051959">
    <property type="term" value="F:dynein light intermediate chain binding"/>
    <property type="evidence" value="ECO:0007669"/>
    <property type="project" value="InterPro"/>
</dbReference>
<keyword evidence="12" id="KW-0206">Cytoskeleton</keyword>
<dbReference type="GO" id="GO:0005874">
    <property type="term" value="C:microtubule"/>
    <property type="evidence" value="ECO:0007669"/>
    <property type="project" value="UniProtKB-KW"/>
</dbReference>
<keyword evidence="10" id="KW-0969">Cilium</keyword>
<dbReference type="EnsemblMetazoa" id="PPAI010882-RA">
    <property type="protein sequence ID" value="PPAI010882-PA"/>
    <property type="gene ID" value="PPAI010882"/>
</dbReference>
<dbReference type="Gene3D" id="1.20.1270.280">
    <property type="match status" value="1"/>
</dbReference>
<dbReference type="Proteomes" id="UP000092462">
    <property type="component" value="Unassembled WGS sequence"/>
</dbReference>
<evidence type="ECO:0000256" key="5">
    <source>
        <dbReference type="ARBA" id="ARBA00022737"/>
    </source>
</evidence>
<dbReference type="InterPro" id="IPR035706">
    <property type="entry name" value="AAA_9"/>
</dbReference>
<organism evidence="15 16">
    <name type="scientific">Phlebotomus papatasi</name>
    <name type="common">Sandfly</name>
    <dbReference type="NCBI Taxonomy" id="29031"/>
    <lineage>
        <taxon>Eukaryota</taxon>
        <taxon>Metazoa</taxon>
        <taxon>Ecdysozoa</taxon>
        <taxon>Arthropoda</taxon>
        <taxon>Hexapoda</taxon>
        <taxon>Insecta</taxon>
        <taxon>Pterygota</taxon>
        <taxon>Neoptera</taxon>
        <taxon>Endopterygota</taxon>
        <taxon>Diptera</taxon>
        <taxon>Nematocera</taxon>
        <taxon>Psychodoidea</taxon>
        <taxon>Psychodidae</taxon>
        <taxon>Phlebotomus</taxon>
        <taxon>Phlebotomus</taxon>
    </lineage>
</organism>
<evidence type="ECO:0000256" key="9">
    <source>
        <dbReference type="ARBA" id="ARBA00023054"/>
    </source>
</evidence>
<dbReference type="PANTHER" id="PTHR46532">
    <property type="entry name" value="MALE FERTILITY FACTOR KL5"/>
    <property type="match status" value="1"/>
</dbReference>
<dbReference type="GO" id="GO:0005524">
    <property type="term" value="F:ATP binding"/>
    <property type="evidence" value="ECO:0007669"/>
    <property type="project" value="UniProtKB-KW"/>
</dbReference>
<protein>
    <recommendedName>
        <fullName evidence="14">AAA+ ATPase domain-containing protein</fullName>
    </recommendedName>
</protein>
<dbReference type="Pfam" id="PF12777">
    <property type="entry name" value="MT"/>
    <property type="match status" value="1"/>
</dbReference>
<dbReference type="Gene3D" id="3.20.180.20">
    <property type="entry name" value="Dynein heavy chain, N-terminal domain 2"/>
    <property type="match status" value="1"/>
</dbReference>
<dbReference type="FunFam" id="3.40.50.300:FF:000044">
    <property type="entry name" value="Dynein heavy chain 5, axonemal"/>
    <property type="match status" value="1"/>
</dbReference>
<dbReference type="Pfam" id="PF18198">
    <property type="entry name" value="AAA_lid_11"/>
    <property type="match status" value="1"/>
</dbReference>
<dbReference type="FunFam" id="3.20.180.20:FF:000001">
    <property type="entry name" value="Dynein axonemal heavy chain 5"/>
    <property type="match status" value="1"/>
</dbReference>
<keyword evidence="11" id="KW-0505">Motor protein</keyword>
<dbReference type="Gene3D" id="1.20.920.20">
    <property type="match status" value="1"/>
</dbReference>